<protein>
    <recommendedName>
        <fullName evidence="3">Heme exporter protein C</fullName>
    </recommendedName>
</protein>
<keyword evidence="7 8" id="KW-0472">Membrane</keyword>
<evidence type="ECO:0000256" key="3">
    <source>
        <dbReference type="ARBA" id="ARBA00016463"/>
    </source>
</evidence>
<evidence type="ECO:0000256" key="7">
    <source>
        <dbReference type="ARBA" id="ARBA00023136"/>
    </source>
</evidence>
<keyword evidence="4 8" id="KW-0812">Transmembrane</keyword>
<dbReference type="GO" id="GO:0017004">
    <property type="term" value="P:cytochrome complex assembly"/>
    <property type="evidence" value="ECO:0007669"/>
    <property type="project" value="UniProtKB-KW"/>
</dbReference>
<feature type="transmembrane region" description="Helical" evidence="8">
    <location>
        <begin position="62"/>
        <end position="83"/>
    </location>
</feature>
<feature type="transmembrane region" description="Helical" evidence="8">
    <location>
        <begin position="157"/>
        <end position="180"/>
    </location>
</feature>
<dbReference type="GO" id="GO:0005886">
    <property type="term" value="C:plasma membrane"/>
    <property type="evidence" value="ECO:0007669"/>
    <property type="project" value="TreeGrafter"/>
</dbReference>
<dbReference type="PANTHER" id="PTHR30071:SF1">
    <property type="entry name" value="CYTOCHROME B_B6 PROTEIN-RELATED"/>
    <property type="match status" value="1"/>
</dbReference>
<feature type="transmembrane region" description="Helical" evidence="8">
    <location>
        <begin position="127"/>
        <end position="145"/>
    </location>
</feature>
<dbReference type="eggNOG" id="COG0755">
    <property type="taxonomic scope" value="Bacteria"/>
</dbReference>
<dbReference type="PRINTS" id="PR01386">
    <property type="entry name" value="CCMCBIOGNSIS"/>
</dbReference>
<evidence type="ECO:0000256" key="4">
    <source>
        <dbReference type="ARBA" id="ARBA00022692"/>
    </source>
</evidence>
<dbReference type="InterPro" id="IPR003557">
    <property type="entry name" value="Cyt_c_biogenesis_CcmC"/>
</dbReference>
<dbReference type="Proteomes" id="UP000000379">
    <property type="component" value="Chromosome"/>
</dbReference>
<reference evidence="10 11" key="2">
    <citation type="journal article" date="2011" name="Stand. Genomic Sci.">
        <title>Complete genome sequence of Truepera radiovictrix type strain (RQ-24).</title>
        <authorList>
            <person name="Ivanova N."/>
            <person name="Rohde C."/>
            <person name="Munk C."/>
            <person name="Nolan M."/>
            <person name="Lucas S."/>
            <person name="Del Rio T.G."/>
            <person name="Tice H."/>
            <person name="Deshpande S."/>
            <person name="Cheng J.F."/>
            <person name="Tapia R."/>
            <person name="Han C."/>
            <person name="Goodwin L."/>
            <person name="Pitluck S."/>
            <person name="Liolios K."/>
            <person name="Mavromatis K."/>
            <person name="Mikhailova N."/>
            <person name="Pati A."/>
            <person name="Chen A."/>
            <person name="Palaniappan K."/>
            <person name="Land M."/>
            <person name="Hauser L."/>
            <person name="Chang Y.J."/>
            <person name="Jeffries C.D."/>
            <person name="Brambilla E."/>
            <person name="Rohde M."/>
            <person name="Goker M."/>
            <person name="Tindall B.J."/>
            <person name="Woyke T."/>
            <person name="Bristow J."/>
            <person name="Eisen J.A."/>
            <person name="Markowitz V."/>
            <person name="Hugenholtz P."/>
            <person name="Kyrpides N.C."/>
            <person name="Klenk H.P."/>
            <person name="Lapidus A."/>
        </authorList>
    </citation>
    <scope>NUCLEOTIDE SEQUENCE [LARGE SCALE GENOMIC DNA]</scope>
    <source>
        <strain evidence="11">DSM 17093 / CIP 108686 / LMG 22925 / RQ-24</strain>
    </source>
</reference>
<evidence type="ECO:0000256" key="1">
    <source>
        <dbReference type="ARBA" id="ARBA00004141"/>
    </source>
</evidence>
<feature type="transmembrane region" description="Helical" evidence="8">
    <location>
        <begin position="200"/>
        <end position="220"/>
    </location>
</feature>
<dbReference type="EMBL" id="CP002049">
    <property type="protein sequence ID" value="ADI13555.1"/>
    <property type="molecule type" value="Genomic_DNA"/>
</dbReference>
<keyword evidence="6 8" id="KW-1133">Transmembrane helix</keyword>
<evidence type="ECO:0000259" key="9">
    <source>
        <dbReference type="Pfam" id="PF01578"/>
    </source>
</evidence>
<dbReference type="InterPro" id="IPR045062">
    <property type="entry name" value="Cyt_c_biogenesis_CcsA/CcmC"/>
</dbReference>
<organism evidence="10 11">
    <name type="scientific">Truepera radiovictrix (strain DSM 17093 / CIP 108686 / LMG 22925 / RQ-24)</name>
    <dbReference type="NCBI Taxonomy" id="649638"/>
    <lineage>
        <taxon>Bacteria</taxon>
        <taxon>Thermotogati</taxon>
        <taxon>Deinococcota</taxon>
        <taxon>Deinococci</taxon>
        <taxon>Trueperales</taxon>
        <taxon>Trueperaceae</taxon>
        <taxon>Truepera</taxon>
    </lineage>
</organism>
<comment type="subcellular location">
    <subcellularLocation>
        <location evidence="1">Membrane</location>
        <topology evidence="1">Multi-pass membrane protein</topology>
    </subcellularLocation>
</comment>
<feature type="transmembrane region" description="Helical" evidence="8">
    <location>
        <begin position="21"/>
        <end position="42"/>
    </location>
</feature>
<dbReference type="AlphaFoldDB" id="D7CRR5"/>
<feature type="domain" description="Cytochrome c assembly protein" evidence="9">
    <location>
        <begin position="29"/>
        <end position="184"/>
    </location>
</feature>
<dbReference type="RefSeq" id="WP_013176935.1">
    <property type="nucleotide sequence ID" value="NC_014221.1"/>
</dbReference>
<proteinExistence type="inferred from homology"/>
<dbReference type="PANTHER" id="PTHR30071">
    <property type="entry name" value="HEME EXPORTER PROTEIN C"/>
    <property type="match status" value="1"/>
</dbReference>
<dbReference type="InterPro" id="IPR002541">
    <property type="entry name" value="Cyt_c_assembly"/>
</dbReference>
<comment type="similarity">
    <text evidence="2">Belongs to the CcmC/CycZ/HelC family.</text>
</comment>
<dbReference type="STRING" id="649638.Trad_0417"/>
<dbReference type="Pfam" id="PF01578">
    <property type="entry name" value="Cytochrom_C_asm"/>
    <property type="match status" value="1"/>
</dbReference>
<dbReference type="KEGG" id="tra:Trad_0417"/>
<gene>
    <name evidence="10" type="ordered locus">Trad_0417</name>
</gene>
<evidence type="ECO:0000256" key="5">
    <source>
        <dbReference type="ARBA" id="ARBA00022748"/>
    </source>
</evidence>
<dbReference type="OrthoDB" id="9814290at2"/>
<evidence type="ECO:0000256" key="8">
    <source>
        <dbReference type="SAM" id="Phobius"/>
    </source>
</evidence>
<evidence type="ECO:0000313" key="11">
    <source>
        <dbReference type="Proteomes" id="UP000000379"/>
    </source>
</evidence>
<keyword evidence="11" id="KW-1185">Reference proteome</keyword>
<dbReference type="HOGENOM" id="CLU_066538_2_1_0"/>
<reference evidence="11" key="1">
    <citation type="submission" date="2010-05" db="EMBL/GenBank/DDBJ databases">
        <title>The complete genome of Truepera radiovictris DSM 17093.</title>
        <authorList>
            <consortium name="US DOE Joint Genome Institute (JGI-PGF)"/>
            <person name="Lucas S."/>
            <person name="Copeland A."/>
            <person name="Lapidus A."/>
            <person name="Glavina del Rio T."/>
            <person name="Dalin E."/>
            <person name="Tice H."/>
            <person name="Bruce D."/>
            <person name="Goodwin L."/>
            <person name="Pitluck S."/>
            <person name="Kyrpides N."/>
            <person name="Mavromatis K."/>
            <person name="Ovchinnikova G."/>
            <person name="Munk A.C."/>
            <person name="Detter J.C."/>
            <person name="Han C."/>
            <person name="Tapia R."/>
            <person name="Land M."/>
            <person name="Hauser L."/>
            <person name="Markowitz V."/>
            <person name="Cheng J.-F."/>
            <person name="Hugenholtz P."/>
            <person name="Woyke T."/>
            <person name="Wu D."/>
            <person name="Tindall B."/>
            <person name="Pomrenke H.G."/>
            <person name="Brambilla E."/>
            <person name="Klenk H.-P."/>
            <person name="Eisen J.A."/>
        </authorList>
    </citation>
    <scope>NUCLEOTIDE SEQUENCE [LARGE SCALE GENOMIC DNA]</scope>
    <source>
        <strain evidence="11">DSM 17093 / CIP 108686 / LMG 22925 / RQ-24</strain>
    </source>
</reference>
<feature type="transmembrane region" description="Helical" evidence="8">
    <location>
        <begin position="95"/>
        <end position="115"/>
    </location>
</feature>
<evidence type="ECO:0000256" key="6">
    <source>
        <dbReference type="ARBA" id="ARBA00022989"/>
    </source>
</evidence>
<evidence type="ECO:0000313" key="10">
    <source>
        <dbReference type="EMBL" id="ADI13555.1"/>
    </source>
</evidence>
<evidence type="ECO:0000256" key="2">
    <source>
        <dbReference type="ARBA" id="ARBA00005840"/>
    </source>
</evidence>
<dbReference type="GO" id="GO:0020037">
    <property type="term" value="F:heme binding"/>
    <property type="evidence" value="ECO:0007669"/>
    <property type="project" value="InterPro"/>
</dbReference>
<dbReference type="GO" id="GO:0015232">
    <property type="term" value="F:heme transmembrane transporter activity"/>
    <property type="evidence" value="ECO:0007669"/>
    <property type="project" value="InterPro"/>
</dbReference>
<accession>D7CRR5</accession>
<sequence length="252" mass="27780">MTRPVASTPRRAPRVPPRPKWLNLLGLAALALFGVGLYLALVTSPADINQGDLIRVMYAHVSVAWICFLAVFLTALFGSLFLWSGRRSFDVWALANAELALVFAALTLVGGMTYSRPTLNTWWTWDAKLTLTALLFALLVGYFIVRGMLEDPDRRGRVSAVVSIIAAASLPFNYFAANWFRTLHPAKSIRLDGGGVTMDGSMLQALLVNVAAAALIYLFFMVERARVGRLEAQLETEREKTLQSAPQEVIHV</sequence>
<name>D7CRR5_TRURR</name>
<keyword evidence="5" id="KW-0201">Cytochrome c-type biogenesis</keyword>